<dbReference type="InterPro" id="IPR052552">
    <property type="entry name" value="YeaO-like"/>
</dbReference>
<dbReference type="PANTHER" id="PTHR36849:SF1">
    <property type="entry name" value="CYTOPLASMIC PROTEIN"/>
    <property type="match status" value="1"/>
</dbReference>
<keyword evidence="3" id="KW-1185">Reference proteome</keyword>
<organism evidence="2 3">
    <name type="scientific">Lederbergia lenta</name>
    <name type="common">Bacillus lentus</name>
    <dbReference type="NCBI Taxonomy" id="1467"/>
    <lineage>
        <taxon>Bacteria</taxon>
        <taxon>Bacillati</taxon>
        <taxon>Bacillota</taxon>
        <taxon>Bacilli</taxon>
        <taxon>Bacillales</taxon>
        <taxon>Bacillaceae</taxon>
        <taxon>Lederbergia</taxon>
    </lineage>
</organism>
<gene>
    <name evidence="2" type="ORF">NCTC4824_04147</name>
</gene>
<evidence type="ECO:0000256" key="1">
    <source>
        <dbReference type="SAM" id="Coils"/>
    </source>
</evidence>
<dbReference type="Proteomes" id="UP000249134">
    <property type="component" value="Chromosome 1"/>
</dbReference>
<dbReference type="Pfam" id="PF22752">
    <property type="entry name" value="DUF488-N3i"/>
    <property type="match status" value="1"/>
</dbReference>
<protein>
    <submittedName>
        <fullName evidence="2">Uncharacterized conserved protein</fullName>
    </submittedName>
</protein>
<keyword evidence="1" id="KW-0175">Coiled coil</keyword>
<dbReference type="EMBL" id="LS483476">
    <property type="protein sequence ID" value="SQI63500.1"/>
    <property type="molecule type" value="Genomic_DNA"/>
</dbReference>
<proteinExistence type="predicted"/>
<dbReference type="PANTHER" id="PTHR36849">
    <property type="entry name" value="CYTOPLASMIC PROTEIN-RELATED"/>
    <property type="match status" value="1"/>
</dbReference>
<evidence type="ECO:0000313" key="2">
    <source>
        <dbReference type="EMBL" id="SQI63500.1"/>
    </source>
</evidence>
<dbReference type="STRING" id="1348624.GCA_001591545_03725"/>
<feature type="coiled-coil region" evidence="1">
    <location>
        <begin position="65"/>
        <end position="95"/>
    </location>
</feature>
<name>A0A2X4X0M4_LEDLE</name>
<dbReference type="KEGG" id="blen:NCTC4824_04147"/>
<reference evidence="2 3" key="1">
    <citation type="submission" date="2018-06" db="EMBL/GenBank/DDBJ databases">
        <authorList>
            <consortium name="Pathogen Informatics"/>
            <person name="Doyle S."/>
        </authorList>
    </citation>
    <scope>NUCLEOTIDE SEQUENCE [LARGE SCALE GENOMIC DNA]</scope>
    <source>
        <strain evidence="2 3">NCTC4824</strain>
    </source>
</reference>
<dbReference type="AlphaFoldDB" id="A0A2X4X0M4"/>
<evidence type="ECO:0000313" key="3">
    <source>
        <dbReference type="Proteomes" id="UP000249134"/>
    </source>
</evidence>
<sequence length="122" mass="14440">MPIKLKRAYEAPSSSDGVRVLVDRIWPRGVSKESLKMDHWMKEVAPSEKLRKWFGHDPKKYEQFKDMYKGELQSNEEMKKQLEQLKQVVINHKKYVTLVYGAKDEKHNQAAALKEILDRQRV</sequence>
<accession>A0A2X4X0M4</accession>
<dbReference type="RefSeq" id="WP_066145785.1">
    <property type="nucleotide sequence ID" value="NZ_CBCSGM010000009.1"/>
</dbReference>